<organism evidence="1">
    <name type="scientific">marine sediment metagenome</name>
    <dbReference type="NCBI Taxonomy" id="412755"/>
    <lineage>
        <taxon>unclassified sequences</taxon>
        <taxon>metagenomes</taxon>
        <taxon>ecological metagenomes</taxon>
    </lineage>
</organism>
<comment type="caution">
    <text evidence="1">The sequence shown here is derived from an EMBL/GenBank/DDBJ whole genome shotgun (WGS) entry which is preliminary data.</text>
</comment>
<name>X1QYU6_9ZZZZ</name>
<reference evidence="1" key="1">
    <citation type="journal article" date="2014" name="Front. Microbiol.">
        <title>High frequency of phylogenetically diverse reductive dehalogenase-homologous genes in deep subseafloor sedimentary metagenomes.</title>
        <authorList>
            <person name="Kawai M."/>
            <person name="Futagami T."/>
            <person name="Toyoda A."/>
            <person name="Takaki Y."/>
            <person name="Nishi S."/>
            <person name="Hori S."/>
            <person name="Arai W."/>
            <person name="Tsubouchi T."/>
            <person name="Morono Y."/>
            <person name="Uchiyama I."/>
            <person name="Ito T."/>
            <person name="Fujiyama A."/>
            <person name="Inagaki F."/>
            <person name="Takami H."/>
        </authorList>
    </citation>
    <scope>NUCLEOTIDE SEQUENCE</scope>
    <source>
        <strain evidence="1">Expedition CK06-06</strain>
    </source>
</reference>
<dbReference type="EMBL" id="BARV01033996">
    <property type="protein sequence ID" value="GAI56030.1"/>
    <property type="molecule type" value="Genomic_DNA"/>
</dbReference>
<evidence type="ECO:0000313" key="1">
    <source>
        <dbReference type="EMBL" id="GAI56030.1"/>
    </source>
</evidence>
<feature type="non-terminal residue" evidence="1">
    <location>
        <position position="95"/>
    </location>
</feature>
<evidence type="ECO:0008006" key="2">
    <source>
        <dbReference type="Google" id="ProtNLM"/>
    </source>
</evidence>
<protein>
    <recommendedName>
        <fullName evidence="2">Transposase IS66 zinc-finger binding domain-containing protein</fullName>
    </recommendedName>
</protein>
<gene>
    <name evidence="1" type="ORF">S06H3_53330</name>
</gene>
<sequence>MPEHIDECWYVPVTVCPDCGHRDLSEKVQEIHERTYEDIPIINSVAIRLMKDRRYCRHCKKLVEAQVDWVLPGARIGLRTMLVVVWFKIHLRMTE</sequence>
<dbReference type="AlphaFoldDB" id="X1QYU6"/>
<accession>X1QYU6</accession>
<proteinExistence type="predicted"/>